<accession>A0A1I7DG64</accession>
<dbReference type="Proteomes" id="UP000199673">
    <property type="component" value="Unassembled WGS sequence"/>
</dbReference>
<evidence type="ECO:0000313" key="2">
    <source>
        <dbReference type="Proteomes" id="UP000199673"/>
    </source>
</evidence>
<name>A0A1I7DG64_9BACT</name>
<evidence type="ECO:0000313" key="1">
    <source>
        <dbReference type="EMBL" id="SFU10585.1"/>
    </source>
</evidence>
<dbReference type="EMBL" id="FPBF01000006">
    <property type="protein sequence ID" value="SFU10585.1"/>
    <property type="molecule type" value="Genomic_DNA"/>
</dbReference>
<keyword evidence="2" id="KW-1185">Reference proteome</keyword>
<dbReference type="AlphaFoldDB" id="A0A1I7DG64"/>
<sequence>MDYNNWSKGVKTFLLLVTLVSFFSCTETLESEQVAYFNDFSDLDLAGFENGRLEIFENDTVVGYYHNEEVALTVSSLPGHNLLKVTIEILVHDTWDGNTSDGVGGPDQWFFGVDSEEIFRTTFSNTPCESTYCLYQSFPDVFPKTNRPKTGAIQTNLPGLCLFGSAPNYTSRYSISKIIEHSKSSARIYMNTELTAANSPDPKCDESWSLASIQVEALTLN</sequence>
<organism evidence="1 2">
    <name type="scientific">Algoriphagus locisalis</name>
    <dbReference type="NCBI Taxonomy" id="305507"/>
    <lineage>
        <taxon>Bacteria</taxon>
        <taxon>Pseudomonadati</taxon>
        <taxon>Bacteroidota</taxon>
        <taxon>Cytophagia</taxon>
        <taxon>Cytophagales</taxon>
        <taxon>Cyclobacteriaceae</taxon>
        <taxon>Algoriphagus</taxon>
    </lineage>
</organism>
<dbReference type="RefSeq" id="WP_091696691.1">
    <property type="nucleotide sequence ID" value="NZ_FPBF01000006.1"/>
</dbReference>
<dbReference type="STRING" id="305507.SAMN04489724_4020"/>
<protein>
    <submittedName>
        <fullName evidence="1">Uncharacterized protein</fullName>
    </submittedName>
</protein>
<reference evidence="2" key="1">
    <citation type="submission" date="2016-10" db="EMBL/GenBank/DDBJ databases">
        <authorList>
            <person name="Varghese N."/>
            <person name="Submissions S."/>
        </authorList>
    </citation>
    <scope>NUCLEOTIDE SEQUENCE [LARGE SCALE GENOMIC DNA]</scope>
    <source>
        <strain evidence="2">DSM 23445</strain>
    </source>
</reference>
<proteinExistence type="predicted"/>
<dbReference type="OrthoDB" id="670226at2"/>
<gene>
    <name evidence="1" type="ORF">SAMN04489724_4020</name>
</gene>